<protein>
    <recommendedName>
        <fullName evidence="2">DNA-directed RNA polymerase M/15kDa subunit domain-containing protein</fullName>
    </recommendedName>
</protein>
<proteinExistence type="predicted"/>
<dbReference type="Gene3D" id="2.20.25.10">
    <property type="match status" value="1"/>
</dbReference>
<dbReference type="EMBL" id="MN740394">
    <property type="protein sequence ID" value="QHU04152.1"/>
    <property type="molecule type" value="Genomic_DNA"/>
</dbReference>
<reference evidence="1" key="1">
    <citation type="journal article" date="2020" name="Nature">
        <title>Giant virus diversity and host interactions through global metagenomics.</title>
        <authorList>
            <person name="Schulz F."/>
            <person name="Roux S."/>
            <person name="Paez-Espino D."/>
            <person name="Jungbluth S."/>
            <person name="Walsh D.A."/>
            <person name="Denef V.J."/>
            <person name="McMahon K.D."/>
            <person name="Konstantinidis K.T."/>
            <person name="Eloe-Fadrosh E.A."/>
            <person name="Kyrpides N.C."/>
            <person name="Woyke T."/>
        </authorList>
    </citation>
    <scope>NUCLEOTIDE SEQUENCE</scope>
    <source>
        <strain evidence="1">GVMAG-M-3300027708-39</strain>
    </source>
</reference>
<evidence type="ECO:0000313" key="1">
    <source>
        <dbReference type="EMBL" id="QHU04152.1"/>
    </source>
</evidence>
<evidence type="ECO:0008006" key="2">
    <source>
        <dbReference type="Google" id="ProtNLM"/>
    </source>
</evidence>
<organism evidence="1">
    <name type="scientific">viral metagenome</name>
    <dbReference type="NCBI Taxonomy" id="1070528"/>
    <lineage>
        <taxon>unclassified sequences</taxon>
        <taxon>metagenomes</taxon>
        <taxon>organismal metagenomes</taxon>
    </lineage>
</organism>
<sequence>MYYIRINEDDPNKLVYYCRHCGDENTNLSIENVTVSKLQIKKSEQSFNHIINKYTKLDPTLPRINTVLCPNVDCETNTKNKEREIIYIRYDDTNMKYVYLCSCCDTVWKASEEK</sequence>
<accession>A0A6C0JEU1</accession>
<name>A0A6C0JEU1_9ZZZZ</name>
<dbReference type="AlphaFoldDB" id="A0A6C0JEU1"/>